<dbReference type="AlphaFoldDB" id="A0A1S1MXF8"/>
<evidence type="ECO:0000313" key="1">
    <source>
        <dbReference type="EMBL" id="OHU91749.1"/>
    </source>
</evidence>
<keyword evidence="2" id="KW-1185">Reference proteome</keyword>
<accession>A0A1S1MXF8</accession>
<dbReference type="EMBL" id="MKJU01000024">
    <property type="protein sequence ID" value="OHU91749.1"/>
    <property type="molecule type" value="Genomic_DNA"/>
</dbReference>
<gene>
    <name evidence="1" type="ORF">BET10_08090</name>
</gene>
<comment type="caution">
    <text evidence="1">The sequence shown here is derived from an EMBL/GenBank/DDBJ whole genome shotgun (WGS) entry which is preliminary data.</text>
</comment>
<name>A0A1S1MXF8_9GAMM</name>
<reference evidence="1 2" key="1">
    <citation type="submission" date="2016-09" db="EMBL/GenBank/DDBJ databases">
        <title>Pseudoalteromonas amylolytica sp. nov., isolated from the surface seawater.</title>
        <authorList>
            <person name="Wu Y.-H."/>
            <person name="Cheng H."/>
            <person name="Jin X.-B."/>
            <person name="Wang C.-S."/>
            <person name="Xu X.-W."/>
        </authorList>
    </citation>
    <scope>NUCLEOTIDE SEQUENCE [LARGE SCALE GENOMIC DNA]</scope>
    <source>
        <strain evidence="1 2">JW1</strain>
    </source>
</reference>
<proteinExistence type="predicted"/>
<dbReference type="Proteomes" id="UP000179786">
    <property type="component" value="Unassembled WGS sequence"/>
</dbReference>
<dbReference type="RefSeq" id="WP_070984106.1">
    <property type="nucleotide sequence ID" value="NZ_MKJU01000024.1"/>
</dbReference>
<dbReference type="OrthoDB" id="9878627at2"/>
<organism evidence="1 2">
    <name type="scientific">Pseudoalteromonas amylolytica</name>
    <dbReference type="NCBI Taxonomy" id="1859457"/>
    <lineage>
        <taxon>Bacteria</taxon>
        <taxon>Pseudomonadati</taxon>
        <taxon>Pseudomonadota</taxon>
        <taxon>Gammaproteobacteria</taxon>
        <taxon>Alteromonadales</taxon>
        <taxon>Pseudoalteromonadaceae</taxon>
        <taxon>Pseudoalteromonas</taxon>
    </lineage>
</organism>
<sequence>MFNNKNQFIAYAAVHLMAADNHSSSKLSPEQDAVQDAINLYSELKKQGINIYASTKKVEFSEDYQATIDSLKDTKS</sequence>
<protein>
    <submittedName>
        <fullName evidence="1">Uncharacterized protein</fullName>
    </submittedName>
</protein>
<evidence type="ECO:0000313" key="2">
    <source>
        <dbReference type="Proteomes" id="UP000179786"/>
    </source>
</evidence>